<keyword evidence="1" id="KW-0812">Transmembrane</keyword>
<sequence>MFNYRKVIATLITFILVFIIIMSGYIYYHNFDENNNKIYNDSISKINVGQIGIDYNYTKIIFPNTVNSNSNFNIIILFNSNISIKYIYTQTSGFCVSEWSFHYGSYTENGTTQGEFIGSVAENIGILNITIKAPDHYYNGYISLHLVGNVPETVIY</sequence>
<dbReference type="KEGG" id="fai:FAD_1025"/>
<keyword evidence="1" id="KW-0472">Membrane</keyword>
<organism evidence="2 3">
    <name type="scientific">Ferroplasma acidiphilum</name>
    <dbReference type="NCBI Taxonomy" id="74969"/>
    <lineage>
        <taxon>Archaea</taxon>
        <taxon>Methanobacteriati</taxon>
        <taxon>Thermoplasmatota</taxon>
        <taxon>Thermoplasmata</taxon>
        <taxon>Thermoplasmatales</taxon>
        <taxon>Ferroplasmaceae</taxon>
        <taxon>Ferroplasma</taxon>
    </lineage>
</organism>
<dbReference type="AlphaFoldDB" id="A0A1V0N487"/>
<protein>
    <submittedName>
        <fullName evidence="2">Uncharacterized protein</fullName>
    </submittedName>
</protein>
<evidence type="ECO:0000313" key="2">
    <source>
        <dbReference type="EMBL" id="ARD84906.1"/>
    </source>
</evidence>
<dbReference type="EMBL" id="CP015363">
    <property type="protein sequence ID" value="ARD84906.1"/>
    <property type="molecule type" value="Genomic_DNA"/>
</dbReference>
<name>A0A1V0N487_9ARCH</name>
<reference evidence="2 3" key="1">
    <citation type="submission" date="2011-10" db="EMBL/GenBank/DDBJ databases">
        <title>Metabolic and evolutionary patterns in the extreme acidophile Ferroplasma acidiphilum.</title>
        <authorList>
            <person name="Golyshina O.V."/>
            <person name="Kozyavkin S.A."/>
            <person name="Tatusov R.L."/>
            <person name="Slesarev A.I."/>
            <person name="Golyshin P.N."/>
        </authorList>
    </citation>
    <scope>NUCLEOTIDE SEQUENCE [LARGE SCALE GENOMIC DNA]</scope>
    <source>
        <strain evidence="3">Y</strain>
    </source>
</reference>
<evidence type="ECO:0000313" key="3">
    <source>
        <dbReference type="Proteomes" id="UP000192050"/>
    </source>
</evidence>
<keyword evidence="1" id="KW-1133">Transmembrane helix</keyword>
<accession>A0A1V0N487</accession>
<feature type="transmembrane region" description="Helical" evidence="1">
    <location>
        <begin position="7"/>
        <end position="28"/>
    </location>
</feature>
<dbReference type="GeneID" id="31676524"/>
<keyword evidence="3" id="KW-1185">Reference proteome</keyword>
<evidence type="ECO:0000256" key="1">
    <source>
        <dbReference type="SAM" id="Phobius"/>
    </source>
</evidence>
<proteinExistence type="predicted"/>
<gene>
    <name evidence="2" type="ORF">FAD_1025</name>
</gene>
<dbReference type="RefSeq" id="WP_081142371.1">
    <property type="nucleotide sequence ID" value="NZ_CP015363.1"/>
</dbReference>
<dbReference type="Proteomes" id="UP000192050">
    <property type="component" value="Chromosome"/>
</dbReference>